<dbReference type="OrthoDB" id="3532562at2"/>
<gene>
    <name evidence="3" type="ORF">DPM19_06040</name>
</gene>
<evidence type="ECO:0000256" key="1">
    <source>
        <dbReference type="ARBA" id="ARBA00023002"/>
    </source>
</evidence>
<dbReference type="GO" id="GO:0016705">
    <property type="term" value="F:oxidoreductase activity, acting on paired donors, with incorporation or reduction of molecular oxygen"/>
    <property type="evidence" value="ECO:0007669"/>
    <property type="project" value="InterPro"/>
</dbReference>
<keyword evidence="1" id="KW-0560">Oxidoreductase</keyword>
<dbReference type="PANTHER" id="PTHR43244">
    <property type="match status" value="1"/>
</dbReference>
<protein>
    <submittedName>
        <fullName evidence="3">LLM class flavin-dependent oxidoreductase</fullName>
    </submittedName>
</protein>
<dbReference type="RefSeq" id="WP_111863770.1">
    <property type="nucleotide sequence ID" value="NZ_QLYX01000002.1"/>
</dbReference>
<dbReference type="PANTHER" id="PTHR43244:SF1">
    <property type="entry name" value="5,10-METHYLENETETRAHYDROMETHANOPTERIN REDUCTASE"/>
    <property type="match status" value="1"/>
</dbReference>
<reference evidence="3 4" key="1">
    <citation type="submission" date="2018-06" db="EMBL/GenBank/DDBJ databases">
        <title>Actinomadura craniellae sp. nov. isolated from marine sponge Craniella sp.</title>
        <authorList>
            <person name="Li L."/>
            <person name="Xu Q.H."/>
            <person name="Lin H.W."/>
            <person name="Lu Y.H."/>
        </authorList>
    </citation>
    <scope>NUCLEOTIDE SEQUENCE [LARGE SCALE GENOMIC DNA]</scope>
    <source>
        <strain evidence="3 4">LHW63021</strain>
    </source>
</reference>
<dbReference type="InterPro" id="IPR011251">
    <property type="entry name" value="Luciferase-like_dom"/>
</dbReference>
<dbReference type="Gene3D" id="3.20.20.30">
    <property type="entry name" value="Luciferase-like domain"/>
    <property type="match status" value="1"/>
</dbReference>
<dbReference type="InterPro" id="IPR036661">
    <property type="entry name" value="Luciferase-like_sf"/>
</dbReference>
<dbReference type="Proteomes" id="UP000251891">
    <property type="component" value="Unassembled WGS sequence"/>
</dbReference>
<dbReference type="Pfam" id="PF00296">
    <property type="entry name" value="Bac_luciferase"/>
    <property type="match status" value="1"/>
</dbReference>
<dbReference type="AlphaFoldDB" id="A0A365HBH0"/>
<sequence>MHATRSAESGEAVNALKVGVVLPRHGVGDVAAHARHAEQAGLESVWVGDHLIPTSPFLDSTLVLATAAAVTERIKIGFGVMVLALRPVAWAAKQVATLQHLSGDRVLLGVGVGGEVHGDAAWRAVGVPYRERGRRTDAALAVLPDLVRGEPAKVDGEEVTLSPGATMPPVLIAGGPAALRRTARYGDEWYPAFSAPDQIAAAARELAALAAEHGRPAPRLTVALSIALGDVPAAAIDAQVRSLTEYGMTDAQARRALLTGPPARAAEHLAALAEVGVHRVIGMPFTGDRFRQAELFTEAAHLAA</sequence>
<proteinExistence type="predicted"/>
<name>A0A365HBH0_9ACTN</name>
<evidence type="ECO:0000313" key="3">
    <source>
        <dbReference type="EMBL" id="RAY16431.1"/>
    </source>
</evidence>
<organism evidence="3 4">
    <name type="scientific">Actinomadura craniellae</name>
    <dbReference type="NCBI Taxonomy" id="2231787"/>
    <lineage>
        <taxon>Bacteria</taxon>
        <taxon>Bacillati</taxon>
        <taxon>Actinomycetota</taxon>
        <taxon>Actinomycetes</taxon>
        <taxon>Streptosporangiales</taxon>
        <taxon>Thermomonosporaceae</taxon>
        <taxon>Actinomadura</taxon>
    </lineage>
</organism>
<accession>A0A365HBH0</accession>
<feature type="domain" description="Luciferase-like" evidence="2">
    <location>
        <begin position="27"/>
        <end position="256"/>
    </location>
</feature>
<evidence type="ECO:0000313" key="4">
    <source>
        <dbReference type="Proteomes" id="UP000251891"/>
    </source>
</evidence>
<dbReference type="SUPFAM" id="SSF51679">
    <property type="entry name" value="Bacterial luciferase-like"/>
    <property type="match status" value="1"/>
</dbReference>
<dbReference type="InterPro" id="IPR050564">
    <property type="entry name" value="F420-G6PD/mer"/>
</dbReference>
<keyword evidence="4" id="KW-1185">Reference proteome</keyword>
<dbReference type="EMBL" id="QLYX01000002">
    <property type="protein sequence ID" value="RAY16431.1"/>
    <property type="molecule type" value="Genomic_DNA"/>
</dbReference>
<comment type="caution">
    <text evidence="3">The sequence shown here is derived from an EMBL/GenBank/DDBJ whole genome shotgun (WGS) entry which is preliminary data.</text>
</comment>
<evidence type="ECO:0000259" key="2">
    <source>
        <dbReference type="Pfam" id="PF00296"/>
    </source>
</evidence>